<dbReference type="AlphaFoldDB" id="A0A8J2EJH6"/>
<feature type="region of interest" description="Disordered" evidence="8">
    <location>
        <begin position="1"/>
        <end position="40"/>
    </location>
</feature>
<evidence type="ECO:0000313" key="11">
    <source>
        <dbReference type="Proteomes" id="UP000786811"/>
    </source>
</evidence>
<feature type="region of interest" description="Disordered" evidence="8">
    <location>
        <begin position="741"/>
        <end position="790"/>
    </location>
</feature>
<name>A0A8J2EJH6_COTCN</name>
<dbReference type="InterPro" id="IPR035979">
    <property type="entry name" value="RBD_domain_sf"/>
</dbReference>
<dbReference type="SUPFAM" id="SSF54928">
    <property type="entry name" value="RNA-binding domain, RBD"/>
    <property type="match status" value="1"/>
</dbReference>
<keyword evidence="5" id="KW-0508">mRNA splicing</keyword>
<protein>
    <submittedName>
        <fullName evidence="10">Similar to Sart3: Squamous cell carcinoma antigen recognized by T-cells 3 (Mus musculus)</fullName>
    </submittedName>
</protein>
<dbReference type="Proteomes" id="UP000786811">
    <property type="component" value="Unassembled WGS sequence"/>
</dbReference>
<organism evidence="10 11">
    <name type="scientific">Cotesia congregata</name>
    <name type="common">Parasitoid wasp</name>
    <name type="synonym">Apanteles congregatus</name>
    <dbReference type="NCBI Taxonomy" id="51543"/>
    <lineage>
        <taxon>Eukaryota</taxon>
        <taxon>Metazoa</taxon>
        <taxon>Ecdysozoa</taxon>
        <taxon>Arthropoda</taxon>
        <taxon>Hexapoda</taxon>
        <taxon>Insecta</taxon>
        <taxon>Pterygota</taxon>
        <taxon>Neoptera</taxon>
        <taxon>Endopterygota</taxon>
        <taxon>Hymenoptera</taxon>
        <taxon>Apocrita</taxon>
        <taxon>Ichneumonoidea</taxon>
        <taxon>Braconidae</taxon>
        <taxon>Microgastrinae</taxon>
        <taxon>Cotesia</taxon>
    </lineage>
</organism>
<keyword evidence="6" id="KW-0539">Nucleus</keyword>
<reference evidence="10" key="1">
    <citation type="submission" date="2021-04" db="EMBL/GenBank/DDBJ databases">
        <authorList>
            <person name="Chebbi M.A.C M."/>
        </authorList>
    </citation>
    <scope>NUCLEOTIDE SEQUENCE</scope>
</reference>
<comment type="subcellular location">
    <subcellularLocation>
        <location evidence="1">Nucleus</location>
    </subcellularLocation>
</comment>
<dbReference type="PROSITE" id="PS50102">
    <property type="entry name" value="RRM"/>
    <property type="match status" value="2"/>
</dbReference>
<dbReference type="Pfam" id="PF00076">
    <property type="entry name" value="RRM_1"/>
    <property type="match status" value="2"/>
</dbReference>
<keyword evidence="3" id="KW-0677">Repeat</keyword>
<dbReference type="GO" id="GO:0005634">
    <property type="term" value="C:nucleus"/>
    <property type="evidence" value="ECO:0007669"/>
    <property type="project" value="UniProtKB-SubCell"/>
</dbReference>
<dbReference type="InterPro" id="IPR011990">
    <property type="entry name" value="TPR-like_helical_dom_sf"/>
</dbReference>
<evidence type="ECO:0000256" key="5">
    <source>
        <dbReference type="ARBA" id="ARBA00023187"/>
    </source>
</evidence>
<dbReference type="InterPro" id="IPR003107">
    <property type="entry name" value="HAT"/>
</dbReference>
<dbReference type="InterPro" id="IPR059164">
    <property type="entry name" value="HAT_PRP39_C"/>
</dbReference>
<evidence type="ECO:0000256" key="3">
    <source>
        <dbReference type="ARBA" id="ARBA00022737"/>
    </source>
</evidence>
<accession>A0A8J2EJH6</accession>
<dbReference type="SMART" id="SM00360">
    <property type="entry name" value="RRM"/>
    <property type="match status" value="1"/>
</dbReference>
<dbReference type="Gene3D" id="1.25.40.10">
    <property type="entry name" value="Tetratricopeptide repeat domain"/>
    <property type="match status" value="2"/>
</dbReference>
<evidence type="ECO:0000259" key="9">
    <source>
        <dbReference type="PROSITE" id="PS50102"/>
    </source>
</evidence>
<dbReference type="GO" id="GO:0003723">
    <property type="term" value="F:RNA binding"/>
    <property type="evidence" value="ECO:0007669"/>
    <property type="project" value="UniProtKB-UniRule"/>
</dbReference>
<feature type="domain" description="RRM" evidence="9">
    <location>
        <begin position="588"/>
        <end position="664"/>
    </location>
</feature>
<evidence type="ECO:0000256" key="1">
    <source>
        <dbReference type="ARBA" id="ARBA00004123"/>
    </source>
</evidence>
<keyword evidence="2" id="KW-0507">mRNA processing</keyword>
<feature type="domain" description="RRM" evidence="9">
    <location>
        <begin position="655"/>
        <end position="719"/>
    </location>
</feature>
<dbReference type="GO" id="GO:0006397">
    <property type="term" value="P:mRNA processing"/>
    <property type="evidence" value="ECO:0007669"/>
    <property type="project" value="UniProtKB-KW"/>
</dbReference>
<keyword evidence="4 7" id="KW-0694">RNA-binding</keyword>
<gene>
    <name evidence="10" type="ORF">HICCMSTLAB_LOCUS1172</name>
</gene>
<dbReference type="SUPFAM" id="SSF48452">
    <property type="entry name" value="TPR-like"/>
    <property type="match status" value="1"/>
</dbReference>
<evidence type="ECO:0000256" key="7">
    <source>
        <dbReference type="PROSITE-ProRule" id="PRU00176"/>
    </source>
</evidence>
<dbReference type="PANTHER" id="PTHR17204:SF25">
    <property type="entry name" value="RRM DOMAIN-CONTAINING PROTEIN"/>
    <property type="match status" value="1"/>
</dbReference>
<dbReference type="Gene3D" id="3.30.70.330">
    <property type="match status" value="2"/>
</dbReference>
<dbReference type="Pfam" id="PF23240">
    <property type="entry name" value="HAT_PRP39_N"/>
    <property type="match status" value="1"/>
</dbReference>
<feature type="compositionally biased region" description="Basic and acidic residues" evidence="8">
    <location>
        <begin position="772"/>
        <end position="781"/>
    </location>
</feature>
<dbReference type="CDD" id="cd12391">
    <property type="entry name" value="RRM1_SART3"/>
    <property type="match status" value="1"/>
</dbReference>
<dbReference type="SMART" id="SM00386">
    <property type="entry name" value="HAT"/>
    <property type="match status" value="8"/>
</dbReference>
<evidence type="ECO:0000256" key="2">
    <source>
        <dbReference type="ARBA" id="ARBA00022664"/>
    </source>
</evidence>
<feature type="compositionally biased region" description="Polar residues" evidence="8">
    <location>
        <begin position="742"/>
        <end position="757"/>
    </location>
</feature>
<dbReference type="OrthoDB" id="360390at2759"/>
<comment type="caution">
    <text evidence="10">The sequence shown here is derived from an EMBL/GenBank/DDBJ whole genome shotgun (WGS) entry which is preliminary data.</text>
</comment>
<dbReference type="GO" id="GO:0008380">
    <property type="term" value="P:RNA splicing"/>
    <property type="evidence" value="ECO:0007669"/>
    <property type="project" value="UniProtKB-KW"/>
</dbReference>
<keyword evidence="11" id="KW-1185">Reference proteome</keyword>
<proteinExistence type="predicted"/>
<evidence type="ECO:0000256" key="8">
    <source>
        <dbReference type="SAM" id="MobiDB-lite"/>
    </source>
</evidence>
<evidence type="ECO:0000256" key="4">
    <source>
        <dbReference type="ARBA" id="ARBA00022884"/>
    </source>
</evidence>
<dbReference type="Pfam" id="PF23241">
    <property type="entry name" value="HAT_PRP39_C"/>
    <property type="match status" value="1"/>
</dbReference>
<dbReference type="PANTHER" id="PTHR17204">
    <property type="entry name" value="PRE-MRNA PROCESSING PROTEIN PRP39-RELATED"/>
    <property type="match status" value="1"/>
</dbReference>
<dbReference type="InterPro" id="IPR000504">
    <property type="entry name" value="RRM_dom"/>
</dbReference>
<feature type="compositionally biased region" description="Basic and acidic residues" evidence="8">
    <location>
        <begin position="9"/>
        <end position="23"/>
    </location>
</feature>
<dbReference type="InterPro" id="IPR012677">
    <property type="entry name" value="Nucleotide-bd_a/b_plait_sf"/>
</dbReference>
<dbReference type="EMBL" id="CAJNRD030001116">
    <property type="protein sequence ID" value="CAG5074961.1"/>
    <property type="molecule type" value="Genomic_DNA"/>
</dbReference>
<evidence type="ECO:0000313" key="10">
    <source>
        <dbReference type="EMBL" id="CAG5074961.1"/>
    </source>
</evidence>
<evidence type="ECO:0000256" key="6">
    <source>
        <dbReference type="ARBA" id="ARBA00023242"/>
    </source>
</evidence>
<dbReference type="InterPro" id="IPR034217">
    <property type="entry name" value="SART3_RRM1"/>
</dbReference>
<sequence length="790" mass="90876">MEETENMDVDLKDSMEVDLKDSDSESSASSDDEESKTELQNLESKLAENPYDYSSHISLIGKLQSLGELDELRKAREEMSKIYPLSPDLWLSWLRDEMRIAISAEEKKAVKELFERAVEDYLSPEVWLEYVQFAIGVSSSEEVRELFERALTATGLHVTFGAVIWEAFREYERILSSSMEGTAKEEQVNRVGALFRRQLACPLQDMDKTFEEYQQWRLGEGKEANISDEVVKGGYQRAVKDLEDRRGYEDKLLSCQADDERFDTYKMYLEYEKLHGDPGRVSVLFERAITELSLEARLWEDYIKYSVSTIKIEPIIERIYHRATRNVPWCANIWRQWMRSLEKWNKPLMEIQTKLEQALTAGFSTAEDYRSLWMTFLEYLRRRLDTDNRAEEEKALETIRAAFNRAAEHLAKLFGLAGDPQCTILQFWARTEAIHGKKMDKARQLWADIMSQGHSETAGMWLEYVALEKCCGDTKPLRKLFTKALAAVKDWPETICNAWLDFERDEGTLEQVEFCEAKIKEKMEKVLEQRAKITEKVEEDKSPKIQKPVKRKLPEGKWKNLDAKIAKKEEKPEVHSEKHDKEDVDPQITVFVSNLDYESTEQDIRDALVSVGTITKLKLVKDFRGRNKGFAYVQLSDTKAVSDALKLDRTPIKGRPMFISRCDPDKTTRDVRLVTYRNGHSKGLAYVDYKDEGSASKALLATDGMKIEDKEISVAYSQPPERKKPESSSEIPSLLGQIKSLGGSSVARSNPGRQKTMLSMVPRSVVAPSNGVKDKKPKSNAEFRNMFLNK</sequence>